<evidence type="ECO:0000313" key="3">
    <source>
        <dbReference type="Proteomes" id="UP000838756"/>
    </source>
</evidence>
<protein>
    <submittedName>
        <fullName evidence="2">Jg17143 protein</fullName>
    </submittedName>
</protein>
<feature type="region of interest" description="Disordered" evidence="1">
    <location>
        <begin position="39"/>
        <end position="63"/>
    </location>
</feature>
<dbReference type="AlphaFoldDB" id="A0A8S4RJE1"/>
<evidence type="ECO:0000313" key="2">
    <source>
        <dbReference type="EMBL" id="CAH2237585.1"/>
    </source>
</evidence>
<dbReference type="Proteomes" id="UP000838756">
    <property type="component" value="Unassembled WGS sequence"/>
</dbReference>
<proteinExistence type="predicted"/>
<dbReference type="OrthoDB" id="7470051at2759"/>
<gene>
    <name evidence="2" type="primary">jg17143</name>
    <name evidence="2" type="ORF">PAEG_LOCUS14857</name>
</gene>
<sequence>MRGHAEDCSNAQAVLTATGSGTRRRRVVAIVELRYDSEQNDRKSSGAFGARAPAGGRHRGARVPRITRLLQGCHTYSGTRPGFNDRIN</sequence>
<evidence type="ECO:0000256" key="1">
    <source>
        <dbReference type="SAM" id="MobiDB-lite"/>
    </source>
</evidence>
<keyword evidence="3" id="KW-1185">Reference proteome</keyword>
<accession>A0A8S4RJE1</accession>
<name>A0A8S4RJE1_9NEOP</name>
<organism evidence="2 3">
    <name type="scientific">Pararge aegeria aegeria</name>
    <dbReference type="NCBI Taxonomy" id="348720"/>
    <lineage>
        <taxon>Eukaryota</taxon>
        <taxon>Metazoa</taxon>
        <taxon>Ecdysozoa</taxon>
        <taxon>Arthropoda</taxon>
        <taxon>Hexapoda</taxon>
        <taxon>Insecta</taxon>
        <taxon>Pterygota</taxon>
        <taxon>Neoptera</taxon>
        <taxon>Endopterygota</taxon>
        <taxon>Lepidoptera</taxon>
        <taxon>Glossata</taxon>
        <taxon>Ditrysia</taxon>
        <taxon>Papilionoidea</taxon>
        <taxon>Nymphalidae</taxon>
        <taxon>Satyrinae</taxon>
        <taxon>Satyrini</taxon>
        <taxon>Parargina</taxon>
        <taxon>Pararge</taxon>
    </lineage>
</organism>
<reference evidence="2" key="1">
    <citation type="submission" date="2022-03" db="EMBL/GenBank/DDBJ databases">
        <authorList>
            <person name="Lindestad O."/>
        </authorList>
    </citation>
    <scope>NUCLEOTIDE SEQUENCE</scope>
</reference>
<comment type="caution">
    <text evidence="2">The sequence shown here is derived from an EMBL/GenBank/DDBJ whole genome shotgun (WGS) entry which is preliminary data.</text>
</comment>
<dbReference type="EMBL" id="CAKXAJ010025278">
    <property type="protein sequence ID" value="CAH2237585.1"/>
    <property type="molecule type" value="Genomic_DNA"/>
</dbReference>
<feature type="compositionally biased region" description="Low complexity" evidence="1">
    <location>
        <begin position="46"/>
        <end position="55"/>
    </location>
</feature>